<dbReference type="SUPFAM" id="SSF52540">
    <property type="entry name" value="P-loop containing nucleoside triphosphate hydrolases"/>
    <property type="match status" value="1"/>
</dbReference>
<reference evidence="3 4" key="1">
    <citation type="submission" date="2019-08" db="EMBL/GenBank/DDBJ databases">
        <authorList>
            <person name="Seo Y.L."/>
        </authorList>
    </citation>
    <scope>NUCLEOTIDE SEQUENCE [LARGE SCALE GENOMIC DNA]</scope>
    <source>
        <strain evidence="3 4">MaA-C15</strain>
    </source>
</reference>
<dbReference type="Proteomes" id="UP000323258">
    <property type="component" value="Unassembled WGS sequence"/>
</dbReference>
<dbReference type="InterPro" id="IPR027417">
    <property type="entry name" value="P-loop_NTPase"/>
</dbReference>
<dbReference type="EMBL" id="VSZS01000054">
    <property type="protein sequence ID" value="TYR34878.1"/>
    <property type="molecule type" value="Genomic_DNA"/>
</dbReference>
<accession>A0A5D4H2L3</accession>
<comment type="caution">
    <text evidence="3">The sequence shown here is derived from an EMBL/GenBank/DDBJ whole genome shotgun (WGS) entry which is preliminary data.</text>
</comment>
<dbReference type="OrthoDB" id="4770574at2"/>
<keyword evidence="1" id="KW-0175">Coiled coil</keyword>
<feature type="coiled-coil region" evidence="1">
    <location>
        <begin position="258"/>
        <end position="286"/>
    </location>
</feature>
<dbReference type="Pfam" id="PF13166">
    <property type="entry name" value="AAA_13"/>
    <property type="match status" value="1"/>
</dbReference>
<proteinExistence type="predicted"/>
<feature type="domain" description="Protein CR006 P-loop" evidence="2">
    <location>
        <begin position="268"/>
        <end position="497"/>
    </location>
</feature>
<evidence type="ECO:0000313" key="4">
    <source>
        <dbReference type="Proteomes" id="UP000323258"/>
    </source>
</evidence>
<evidence type="ECO:0000259" key="2">
    <source>
        <dbReference type="Pfam" id="PF13166"/>
    </source>
</evidence>
<reference evidence="3 4" key="2">
    <citation type="submission" date="2019-09" db="EMBL/GenBank/DDBJ databases">
        <title>Mesorhizobium sp. MaA-C15 isolated from Microcystis aeruginosa.</title>
        <authorList>
            <person name="Jeong S.E."/>
            <person name="Jin H.M."/>
            <person name="Jeon C.O."/>
        </authorList>
    </citation>
    <scope>NUCLEOTIDE SEQUENCE [LARGE SCALE GENOMIC DNA]</scope>
    <source>
        <strain evidence="3 4">MaA-C15</strain>
    </source>
</reference>
<organism evidence="3 4">
    <name type="scientific">Neoaquamicrobium microcysteis</name>
    <dbReference type="NCBI Taxonomy" id="2682781"/>
    <lineage>
        <taxon>Bacteria</taxon>
        <taxon>Pseudomonadati</taxon>
        <taxon>Pseudomonadota</taxon>
        <taxon>Alphaproteobacteria</taxon>
        <taxon>Hyphomicrobiales</taxon>
        <taxon>Phyllobacteriaceae</taxon>
        <taxon>Neoaquamicrobium</taxon>
    </lineage>
</organism>
<keyword evidence="4" id="KW-1185">Reference proteome</keyword>
<evidence type="ECO:0000313" key="3">
    <source>
        <dbReference type="EMBL" id="TYR34878.1"/>
    </source>
</evidence>
<dbReference type="AlphaFoldDB" id="A0A5D4H2L3"/>
<name>A0A5D4H2L3_9HYPH</name>
<dbReference type="RefSeq" id="WP_148913295.1">
    <property type="nucleotide sequence ID" value="NZ_VSZS01000054.1"/>
</dbReference>
<sequence>MDRLEVDLEHCYGIKALKTSFDFEKSKAYAIYAPNGAMKTSFAKTFQDVAKGLASGDRIFPARIGKRTILDETGAALDAENVLVVQPYDEVFGHTEKTSTLLVNSDLRLEYERLHVETEDAKEVLLKALKKQSGSKRDLENEISRAFTASDNQFFKALLRVESEILEQKDMPFADLKYDILFDEKAVEFLSTPDVRSVIKEYIEKYNELIAASVYFKKGVFNYYNAGAIAKSLADNGFFKAKHSLRLHSDAPKDISTREELEELIAKEKEAISEDAELRKKFAEIENLLQKNAGMRTFDAYLSEHEDILPFLENMASFREEVWKSYLKTHQDKYADLIGKYRAAQKRRGEIEVEAAKERTQWEEVIDIFNDRFFVPFKLVAKNRVEVILGQQPMLSLGFTFEDGEESASVDRLALMAALSTGEKKALYVLNIIFEIQARQKAGTKTLVVVDDIADSFDYKNKYAIIQYLKDVSEGDNFRQIILTHNFDFFRTVKGRFVGYANCLMVSKSAAGITLNKAAGIDNVFIKDWKQNFFTDNKKRIASIPFMRNLLEFTKGEAHPEYVRLTSLLHWKADSPIITQNDLCSVYDGLFGTTTSPANGTAFVVDMIFQVAEDCLVAGAGANFENKIALSIAIRLKAEQYMVDKIADQAFVNGITSTQTPRLLERFKNDYPGSAAGPILDRVMLMTPENIHLNAFMYEPIIDMSDEHLRKLYVDVKALA</sequence>
<gene>
    <name evidence="3" type="ORF">FY036_03395</name>
</gene>
<protein>
    <submittedName>
        <fullName evidence="3">Phage infection protein</fullName>
    </submittedName>
</protein>
<evidence type="ECO:0000256" key="1">
    <source>
        <dbReference type="SAM" id="Coils"/>
    </source>
</evidence>
<dbReference type="Gene3D" id="3.40.50.300">
    <property type="entry name" value="P-loop containing nucleotide triphosphate hydrolases"/>
    <property type="match status" value="1"/>
</dbReference>
<dbReference type="InterPro" id="IPR026866">
    <property type="entry name" value="CR006_AAA"/>
</dbReference>